<protein>
    <submittedName>
        <fullName evidence="1">Uncharacterized protein</fullName>
    </submittedName>
</protein>
<dbReference type="EMBL" id="MPUH01000186">
    <property type="protein sequence ID" value="OMJ87099.1"/>
    <property type="molecule type" value="Genomic_DNA"/>
</dbReference>
<comment type="caution">
    <text evidence="1">The sequence shown here is derived from an EMBL/GenBank/DDBJ whole genome shotgun (WGS) entry which is preliminary data.</text>
</comment>
<organism evidence="1 2">
    <name type="scientific">Stentor coeruleus</name>
    <dbReference type="NCBI Taxonomy" id="5963"/>
    <lineage>
        <taxon>Eukaryota</taxon>
        <taxon>Sar</taxon>
        <taxon>Alveolata</taxon>
        <taxon>Ciliophora</taxon>
        <taxon>Postciliodesmatophora</taxon>
        <taxon>Heterotrichea</taxon>
        <taxon>Heterotrichida</taxon>
        <taxon>Stentoridae</taxon>
        <taxon>Stentor</taxon>
    </lineage>
</organism>
<name>A0A1R2CDL1_9CILI</name>
<dbReference type="GO" id="GO:0006893">
    <property type="term" value="P:Golgi to plasma membrane transport"/>
    <property type="evidence" value="ECO:0007669"/>
    <property type="project" value="UniProtKB-ARBA"/>
</dbReference>
<dbReference type="PANTHER" id="PTHR31975">
    <property type="entry name" value="BUD SITE SELECTION PROTEIN 7-RELATED"/>
    <property type="match status" value="1"/>
</dbReference>
<dbReference type="SUPFAM" id="SSF48452">
    <property type="entry name" value="TPR-like"/>
    <property type="match status" value="1"/>
</dbReference>
<dbReference type="PANTHER" id="PTHR31975:SF1">
    <property type="entry name" value="BUD SITE SELECTION PROTEIN 7-RELATED"/>
    <property type="match status" value="1"/>
</dbReference>
<dbReference type="InterPro" id="IPR011990">
    <property type="entry name" value="TPR-like_helical_dom_sf"/>
</dbReference>
<keyword evidence="2" id="KW-1185">Reference proteome</keyword>
<dbReference type="GO" id="GO:0034044">
    <property type="term" value="C:exomer complex"/>
    <property type="evidence" value="ECO:0007669"/>
    <property type="project" value="TreeGrafter"/>
</dbReference>
<dbReference type="AlphaFoldDB" id="A0A1R2CDL1"/>
<evidence type="ECO:0000313" key="1">
    <source>
        <dbReference type="EMBL" id="OMJ87099.1"/>
    </source>
</evidence>
<accession>A0A1R2CDL1</accession>
<dbReference type="Gene3D" id="1.25.40.10">
    <property type="entry name" value="Tetratricopeptide repeat domain"/>
    <property type="match status" value="1"/>
</dbReference>
<sequence>MASIAAYFKHFLDSSDDKSSNAKVAFGCFCIYDMFSKYDIHVEIQIPGHVTAYVINSSGHKYQAEDIHWQGAYLSSVLRALYPIRGTAVAVTDFFQSIEEIEAFLDIAEKFWDKLGFVLGDVNDTKKYGFNLLFPAINRYLLKRKRYKVHQVLFKKYIEKDPLMLSFLSFSSIEIGKFDEIIRLVSNQLKMTPHAFPLYFNLAKAYLKKQEIPQAIRLCQYLIELNLDVYDYWHLLILCYIKNRDYQAAILCINSVPHNIFEEEKYDLEVGEDKIILSDRISYSAAGNVWITPQELDFRAFEDQETYRTSKEKNLLKKLNSLAGLKLKGTKSRVYKLLVKIEKHIEWESILKVKQGVLTKLPNEVIEEEKINTQHLSSIGPSEAKSGFTRTIFQTISQDFQAEYDPYVDENLHPAQMLTYRNYFLSESTSHNILSFMNPSLRIQSENTNELFNCLHSDLKAVYEWQKESSDIQAVHALKNSKGYIEIIPYNGDLWLRRGVLSERLMKNRLAERAYRYVVDKGFSLYAWYRLMKIYAKGGNPKAVLVCIMEVIKQLEQEKIVFDGIPGWIEEVLCKMCRGCGYKQIVSLSLELCVDRFPALEKMIEKLKYWKVDGVN</sequence>
<reference evidence="1 2" key="1">
    <citation type="submission" date="2016-11" db="EMBL/GenBank/DDBJ databases">
        <title>The macronuclear genome of Stentor coeruleus: a giant cell with tiny introns.</title>
        <authorList>
            <person name="Slabodnick M."/>
            <person name="Ruby J.G."/>
            <person name="Reiff S.B."/>
            <person name="Swart E.C."/>
            <person name="Gosai S."/>
            <person name="Prabakaran S."/>
            <person name="Witkowska E."/>
            <person name="Larue G.E."/>
            <person name="Fisher S."/>
            <person name="Freeman R.M."/>
            <person name="Gunawardena J."/>
            <person name="Chu W."/>
            <person name="Stover N.A."/>
            <person name="Gregory B.D."/>
            <person name="Nowacki M."/>
            <person name="Derisi J."/>
            <person name="Roy S.W."/>
            <person name="Marshall W.F."/>
            <person name="Sood P."/>
        </authorList>
    </citation>
    <scope>NUCLEOTIDE SEQUENCE [LARGE SCALE GENOMIC DNA]</scope>
    <source>
        <strain evidence="1">WM001</strain>
    </source>
</reference>
<dbReference type="Proteomes" id="UP000187209">
    <property type="component" value="Unassembled WGS sequence"/>
</dbReference>
<dbReference type="OrthoDB" id="303267at2759"/>
<dbReference type="InterPro" id="IPR015374">
    <property type="entry name" value="ChAPs"/>
</dbReference>
<dbReference type="Pfam" id="PF09295">
    <property type="entry name" value="ChAPs"/>
    <property type="match status" value="1"/>
</dbReference>
<evidence type="ECO:0000313" key="2">
    <source>
        <dbReference type="Proteomes" id="UP000187209"/>
    </source>
</evidence>
<gene>
    <name evidence="1" type="ORF">SteCoe_11248</name>
</gene>
<proteinExistence type="predicted"/>